<feature type="transmembrane region" description="Helical" evidence="5">
    <location>
        <begin position="286"/>
        <end position="308"/>
    </location>
</feature>
<feature type="transmembrane region" description="Helical" evidence="5">
    <location>
        <begin position="120"/>
        <end position="142"/>
    </location>
</feature>
<dbReference type="Pfam" id="PF07690">
    <property type="entry name" value="MFS_1"/>
    <property type="match status" value="1"/>
</dbReference>
<feature type="transmembrane region" description="Helical" evidence="5">
    <location>
        <begin position="24"/>
        <end position="42"/>
    </location>
</feature>
<feature type="transmembrane region" description="Helical" evidence="5">
    <location>
        <begin position="343"/>
        <end position="365"/>
    </location>
</feature>
<feature type="transmembrane region" description="Helical" evidence="5">
    <location>
        <begin position="94"/>
        <end position="114"/>
    </location>
</feature>
<dbReference type="InterPro" id="IPR011701">
    <property type="entry name" value="MFS"/>
</dbReference>
<keyword evidence="3 5" id="KW-1133">Transmembrane helix</keyword>
<evidence type="ECO:0000256" key="4">
    <source>
        <dbReference type="ARBA" id="ARBA00023136"/>
    </source>
</evidence>
<comment type="subcellular location">
    <subcellularLocation>
        <location evidence="1">Cell membrane</location>
        <topology evidence="1">Multi-pass membrane protein</topology>
    </subcellularLocation>
</comment>
<keyword evidence="2 5" id="KW-0812">Transmembrane</keyword>
<reference evidence="7 8" key="1">
    <citation type="submission" date="2022-07" db="EMBL/GenBank/DDBJ databases">
        <title>Degradation activity of malathion, p-nitrophenol and potential low-temperature adaptation strategy of Rhodococcus sp. FXJ9.536.</title>
        <authorList>
            <person name="Huang J."/>
            <person name="Huang Y."/>
        </authorList>
    </citation>
    <scope>NUCLEOTIDE SEQUENCE [LARGE SCALE GENOMIC DNA]</scope>
    <source>
        <strain evidence="7 8">FXJ9.536</strain>
    </source>
</reference>
<evidence type="ECO:0000256" key="5">
    <source>
        <dbReference type="SAM" id="Phobius"/>
    </source>
</evidence>
<gene>
    <name evidence="7" type="ORF">NOF53_25805</name>
</gene>
<feature type="transmembrane region" description="Helical" evidence="5">
    <location>
        <begin position="181"/>
        <end position="203"/>
    </location>
</feature>
<organism evidence="7 8">
    <name type="scientific">Rhodococcus tibetensis</name>
    <dbReference type="NCBI Taxonomy" id="2965064"/>
    <lineage>
        <taxon>Bacteria</taxon>
        <taxon>Bacillati</taxon>
        <taxon>Actinomycetota</taxon>
        <taxon>Actinomycetes</taxon>
        <taxon>Mycobacteriales</taxon>
        <taxon>Nocardiaceae</taxon>
        <taxon>Rhodococcus</taxon>
    </lineage>
</organism>
<dbReference type="CDD" id="cd17355">
    <property type="entry name" value="MFS_YcxA_like"/>
    <property type="match status" value="1"/>
</dbReference>
<dbReference type="PANTHER" id="PTHR11360:SF284">
    <property type="entry name" value="EG:103B4.3 PROTEIN-RELATED"/>
    <property type="match status" value="1"/>
</dbReference>
<proteinExistence type="predicted"/>
<name>A0ABT1QN40_9NOCA</name>
<evidence type="ECO:0000313" key="7">
    <source>
        <dbReference type="EMBL" id="MCQ4122530.1"/>
    </source>
</evidence>
<dbReference type="RefSeq" id="WP_255974238.1">
    <property type="nucleotide sequence ID" value="NZ_JANFQF010000032.1"/>
</dbReference>
<protein>
    <submittedName>
        <fullName evidence="7">MFS transporter</fullName>
    </submittedName>
</protein>
<dbReference type="InterPro" id="IPR036259">
    <property type="entry name" value="MFS_trans_sf"/>
</dbReference>
<keyword evidence="4 5" id="KW-0472">Membrane</keyword>
<evidence type="ECO:0000256" key="3">
    <source>
        <dbReference type="ARBA" id="ARBA00022989"/>
    </source>
</evidence>
<dbReference type="SUPFAM" id="SSF103473">
    <property type="entry name" value="MFS general substrate transporter"/>
    <property type="match status" value="1"/>
</dbReference>
<feature type="transmembrane region" description="Helical" evidence="5">
    <location>
        <begin position="250"/>
        <end position="274"/>
    </location>
</feature>
<feature type="transmembrane region" description="Helical" evidence="5">
    <location>
        <begin position="320"/>
        <end position="337"/>
    </location>
</feature>
<evidence type="ECO:0000259" key="6">
    <source>
        <dbReference type="PROSITE" id="PS50850"/>
    </source>
</evidence>
<accession>A0ABT1QN40</accession>
<feature type="transmembrane region" description="Helical" evidence="5">
    <location>
        <begin position="62"/>
        <end position="82"/>
    </location>
</feature>
<evidence type="ECO:0000313" key="8">
    <source>
        <dbReference type="Proteomes" id="UP001524501"/>
    </source>
</evidence>
<feature type="transmembrane region" description="Helical" evidence="5">
    <location>
        <begin position="154"/>
        <end position="175"/>
    </location>
</feature>
<dbReference type="EMBL" id="JANFQF010000032">
    <property type="protein sequence ID" value="MCQ4122530.1"/>
    <property type="molecule type" value="Genomic_DNA"/>
</dbReference>
<dbReference type="PANTHER" id="PTHR11360">
    <property type="entry name" value="MONOCARBOXYLATE TRANSPORTER"/>
    <property type="match status" value="1"/>
</dbReference>
<dbReference type="PROSITE" id="PS50850">
    <property type="entry name" value="MFS"/>
    <property type="match status" value="1"/>
</dbReference>
<feature type="transmembrane region" description="Helical" evidence="5">
    <location>
        <begin position="408"/>
        <end position="429"/>
    </location>
</feature>
<dbReference type="Proteomes" id="UP001524501">
    <property type="component" value="Unassembled WGS sequence"/>
</dbReference>
<comment type="caution">
    <text evidence="7">The sequence shown here is derived from an EMBL/GenBank/DDBJ whole genome shotgun (WGS) entry which is preliminary data.</text>
</comment>
<sequence>MTSEIAPPASTGPSTATRPPRIHYAWLVAAVAFLALVGAASFRAAPSILIDPLHEDFGWSRASISSAVSINLVLYGLTSPFAAALMERFGMRRVVTAALLLVSAGSGLTVFMTATWQLVLLWGVLVGVGTGSMALAFVATVVDRWFVARRGLVTGILTAGSAAGQLVFLPILAVLAERYNWQTVALTVSFAALAVVPLVLMFLRNRPSDVGTVPYGAGPDYLAEPPAPTGRGGAAGRAVTVLFSAARTRVFWLLAGTFAICGASTNGLVGTHFVPAAHDHGMPITAAASLLAVIGVFDVVGTIASGWFTDRFDSRKLLGIYYLLRGISLLLLPILFSDTVHPPMIAFVVFYGLDWVATVPPTVALCRKHFGADAPIVFGWVLASHQIGAGIVAFLAGLVRDEFGHYDAAFFVAGGLCAIAAVMSLAIVAKAPRAIS</sequence>
<feature type="transmembrane region" description="Helical" evidence="5">
    <location>
        <begin position="377"/>
        <end position="396"/>
    </location>
</feature>
<evidence type="ECO:0000256" key="1">
    <source>
        <dbReference type="ARBA" id="ARBA00004651"/>
    </source>
</evidence>
<keyword evidence="8" id="KW-1185">Reference proteome</keyword>
<dbReference type="InterPro" id="IPR020846">
    <property type="entry name" value="MFS_dom"/>
</dbReference>
<dbReference type="Gene3D" id="1.20.1250.20">
    <property type="entry name" value="MFS general substrate transporter like domains"/>
    <property type="match status" value="2"/>
</dbReference>
<feature type="domain" description="Major facilitator superfamily (MFS) profile" evidence="6">
    <location>
        <begin position="27"/>
        <end position="432"/>
    </location>
</feature>
<evidence type="ECO:0000256" key="2">
    <source>
        <dbReference type="ARBA" id="ARBA00022692"/>
    </source>
</evidence>
<dbReference type="InterPro" id="IPR050327">
    <property type="entry name" value="Proton-linked_MCT"/>
</dbReference>